<dbReference type="Gene3D" id="3.10.180.10">
    <property type="entry name" value="2,3-Dihydroxybiphenyl 1,2-Dioxygenase, domain 1"/>
    <property type="match status" value="1"/>
</dbReference>
<dbReference type="OrthoDB" id="9798201at2"/>
<gene>
    <name evidence="2" type="ORF">FHR37_000141</name>
    <name evidence="3" type="ORF">SAMN05421678_12276</name>
</gene>
<dbReference type="SUPFAM" id="SSF54593">
    <property type="entry name" value="Glyoxalase/Bleomycin resistance protein/Dihydroxybiphenyl dioxygenase"/>
    <property type="match status" value="1"/>
</dbReference>
<proteinExistence type="predicted"/>
<dbReference type="AlphaFoldDB" id="A0A1I3B737"/>
<reference evidence="3 4" key="1">
    <citation type="submission" date="2016-10" db="EMBL/GenBank/DDBJ databases">
        <authorList>
            <person name="de Groot N.N."/>
        </authorList>
    </citation>
    <scope>NUCLEOTIDE SEQUENCE [LARGE SCALE GENOMIC DNA]</scope>
    <source>
        <strain evidence="3 4">CPCC 202808</strain>
    </source>
</reference>
<dbReference type="InterPro" id="IPR004360">
    <property type="entry name" value="Glyas_Fos-R_dOase_dom"/>
</dbReference>
<dbReference type="Proteomes" id="UP000533017">
    <property type="component" value="Unassembled WGS sequence"/>
</dbReference>
<keyword evidence="2" id="KW-0456">Lyase</keyword>
<evidence type="ECO:0000259" key="1">
    <source>
        <dbReference type="PROSITE" id="PS51819"/>
    </source>
</evidence>
<dbReference type="STRING" id="504797.SAMN05421678_12276"/>
<evidence type="ECO:0000313" key="5">
    <source>
        <dbReference type="Proteomes" id="UP000533017"/>
    </source>
</evidence>
<dbReference type="GO" id="GO:0016829">
    <property type="term" value="F:lyase activity"/>
    <property type="evidence" value="ECO:0007669"/>
    <property type="project" value="UniProtKB-KW"/>
</dbReference>
<dbReference type="InterPro" id="IPR037523">
    <property type="entry name" value="VOC_core"/>
</dbReference>
<evidence type="ECO:0000313" key="2">
    <source>
        <dbReference type="EMBL" id="NYH81290.1"/>
    </source>
</evidence>
<organism evidence="3 4">
    <name type="scientific">Actinopolymorpha cephalotaxi</name>
    <dbReference type="NCBI Taxonomy" id="504797"/>
    <lineage>
        <taxon>Bacteria</taxon>
        <taxon>Bacillati</taxon>
        <taxon>Actinomycetota</taxon>
        <taxon>Actinomycetes</taxon>
        <taxon>Propionibacteriales</taxon>
        <taxon>Actinopolymorphaceae</taxon>
        <taxon>Actinopolymorpha</taxon>
    </lineage>
</organism>
<reference evidence="2 5" key="2">
    <citation type="submission" date="2020-07" db="EMBL/GenBank/DDBJ databases">
        <title>Sequencing the genomes of 1000 actinobacteria strains.</title>
        <authorList>
            <person name="Klenk H.-P."/>
        </authorList>
    </citation>
    <scope>NUCLEOTIDE SEQUENCE [LARGE SCALE GENOMIC DNA]</scope>
    <source>
        <strain evidence="2 5">DSM 45117</strain>
    </source>
</reference>
<accession>A0A1I3B737</accession>
<feature type="domain" description="VOC" evidence="1">
    <location>
        <begin position="7"/>
        <end position="126"/>
    </location>
</feature>
<dbReference type="RefSeq" id="WP_092889502.1">
    <property type="nucleotide sequence ID" value="NZ_FOOI01000022.1"/>
</dbReference>
<dbReference type="PANTHER" id="PTHR36503:SF1">
    <property type="entry name" value="BLR2520 PROTEIN"/>
    <property type="match status" value="1"/>
</dbReference>
<evidence type="ECO:0000313" key="3">
    <source>
        <dbReference type="EMBL" id="SFH58103.1"/>
    </source>
</evidence>
<protein>
    <submittedName>
        <fullName evidence="2">Enzyme related to lactoylglutathione lyase</fullName>
    </submittedName>
</protein>
<dbReference type="EMBL" id="JACBZA010000001">
    <property type="protein sequence ID" value="NYH81290.1"/>
    <property type="molecule type" value="Genomic_DNA"/>
</dbReference>
<dbReference type="EMBL" id="FOOI01000022">
    <property type="protein sequence ID" value="SFH58103.1"/>
    <property type="molecule type" value="Genomic_DNA"/>
</dbReference>
<dbReference type="PROSITE" id="PS51819">
    <property type="entry name" value="VOC"/>
    <property type="match status" value="1"/>
</dbReference>
<dbReference type="Proteomes" id="UP000199052">
    <property type="component" value="Unassembled WGS sequence"/>
</dbReference>
<keyword evidence="5" id="KW-1185">Reference proteome</keyword>
<dbReference type="InterPro" id="IPR029068">
    <property type="entry name" value="Glyas_Bleomycin-R_OHBP_Dase"/>
</dbReference>
<name>A0A1I3B737_9ACTN</name>
<sequence>MNKPSGFAVQPVLRTNDIERLGSFYTELFGAKEELSVPGRKGPFFVTLRFGDASVCLVADKRGADAEPARVTVAVFAVFVENVDELLPRVKPAGGEVHGKAKDMPWGHRVAHICDPDGNALNLTQQL</sequence>
<dbReference type="Pfam" id="PF00903">
    <property type="entry name" value="Glyoxalase"/>
    <property type="match status" value="1"/>
</dbReference>
<dbReference type="PANTHER" id="PTHR36503">
    <property type="entry name" value="BLR2520 PROTEIN"/>
    <property type="match status" value="1"/>
</dbReference>
<evidence type="ECO:0000313" key="4">
    <source>
        <dbReference type="Proteomes" id="UP000199052"/>
    </source>
</evidence>